<reference evidence="2 3" key="1">
    <citation type="submission" date="2018-06" db="EMBL/GenBank/DDBJ databases">
        <authorList>
            <consortium name="Pathogen Informatics"/>
            <person name="Doyle S."/>
        </authorList>
    </citation>
    <scope>NUCLEOTIDE SEQUENCE [LARGE SCALE GENOMIC DNA]</scope>
    <source>
        <strain evidence="2 3">NCTC5664</strain>
    </source>
</reference>
<organism evidence="2 3">
    <name type="scientific">Staphylococcus aureus</name>
    <dbReference type="NCBI Taxonomy" id="1280"/>
    <lineage>
        <taxon>Bacteria</taxon>
        <taxon>Bacillati</taxon>
        <taxon>Bacillota</taxon>
        <taxon>Bacilli</taxon>
        <taxon>Bacillales</taxon>
        <taxon>Staphylococcaceae</taxon>
        <taxon>Staphylococcus</taxon>
    </lineage>
</organism>
<dbReference type="InterPro" id="IPR020562">
    <property type="entry name" value="PRibGlycinamide_synth_N"/>
</dbReference>
<dbReference type="PANTHER" id="PTHR43472">
    <property type="entry name" value="PHOSPHORIBOSYLAMINE--GLYCINE LIGASE"/>
    <property type="match status" value="1"/>
</dbReference>
<dbReference type="PANTHER" id="PTHR43472:SF1">
    <property type="entry name" value="PHOSPHORIBOSYLAMINE--GLYCINE LIGASE, CHLOROPLASTIC"/>
    <property type="match status" value="1"/>
</dbReference>
<proteinExistence type="predicted"/>
<name>A0A380DZE8_STAAU</name>
<dbReference type="Pfam" id="PF02844">
    <property type="entry name" value="GARS_N"/>
    <property type="match status" value="1"/>
</dbReference>
<dbReference type="GO" id="GO:0009113">
    <property type="term" value="P:purine nucleobase biosynthetic process"/>
    <property type="evidence" value="ECO:0007669"/>
    <property type="project" value="InterPro"/>
</dbReference>
<sequence length="103" mass="11430">MFVIPGNEAMTPIAEVHTEISESDHQGILDFAKQQNVDWVVIGPEQPLIDGLADILRANGFKVFGPNKQAAQIEGSKLFAKKIMENIIFQLLIIKKLSEKKDA</sequence>
<accession>A0A380DZE8</accession>
<feature type="domain" description="Phosphoribosylglycinamide synthetase N-terminal" evidence="1">
    <location>
        <begin position="2"/>
        <end position="74"/>
    </location>
</feature>
<keyword evidence="2" id="KW-0436">Ligase</keyword>
<dbReference type="Gene3D" id="3.40.50.20">
    <property type="match status" value="1"/>
</dbReference>
<dbReference type="Proteomes" id="UP000254502">
    <property type="component" value="Unassembled WGS sequence"/>
</dbReference>
<dbReference type="InterPro" id="IPR016185">
    <property type="entry name" value="PreATP-grasp_dom_sf"/>
</dbReference>
<evidence type="ECO:0000313" key="2">
    <source>
        <dbReference type="EMBL" id="SUK83549.1"/>
    </source>
</evidence>
<dbReference type="SUPFAM" id="SSF52440">
    <property type="entry name" value="PreATP-grasp domain"/>
    <property type="match status" value="1"/>
</dbReference>
<dbReference type="InterPro" id="IPR000115">
    <property type="entry name" value="PRibGlycinamide_synth"/>
</dbReference>
<dbReference type="GO" id="GO:0004637">
    <property type="term" value="F:phosphoribosylamine-glycine ligase activity"/>
    <property type="evidence" value="ECO:0007669"/>
    <property type="project" value="UniProtKB-EC"/>
</dbReference>
<dbReference type="AlphaFoldDB" id="A0A380DZE8"/>
<gene>
    <name evidence="2" type="primary">purD_3</name>
    <name evidence="2" type="ORF">NCTC5664_02536</name>
</gene>
<evidence type="ECO:0000259" key="1">
    <source>
        <dbReference type="Pfam" id="PF02844"/>
    </source>
</evidence>
<dbReference type="EC" id="6.3.4.13" evidence="2"/>
<evidence type="ECO:0000313" key="3">
    <source>
        <dbReference type="Proteomes" id="UP000254502"/>
    </source>
</evidence>
<dbReference type="EMBL" id="UHAQ01000003">
    <property type="protein sequence ID" value="SUK83549.1"/>
    <property type="molecule type" value="Genomic_DNA"/>
</dbReference>
<protein>
    <submittedName>
        <fullName evidence="2">Phosphoribosylamine--glycine ligase</fullName>
        <ecNumber evidence="2">6.3.4.13</ecNumber>
    </submittedName>
</protein>